<dbReference type="Pfam" id="PF13977">
    <property type="entry name" value="TetR_C_6"/>
    <property type="match status" value="1"/>
</dbReference>
<feature type="DNA-binding region" description="H-T-H motif" evidence="5">
    <location>
        <begin position="41"/>
        <end position="60"/>
    </location>
</feature>
<evidence type="ECO:0000256" key="1">
    <source>
        <dbReference type="ARBA" id="ARBA00022491"/>
    </source>
</evidence>
<dbReference type="PANTHER" id="PTHR30055:SF228">
    <property type="entry name" value="TRANSCRIPTIONAL REGULATOR-RELATED"/>
    <property type="match status" value="1"/>
</dbReference>
<sequence length="215" mass="23391">MESCMTTTPRKFSRIQPELRRENLVAATLRCLAEHGHAGVSVRKIAAAADVSIGLINHYYPSIDQLISHAYETLSGGIADGLLKASEAGADPRDSLSRFITESFGPAILDPKMLGVWVVFWSMVRHSADMAAVQQRTYGQYRAALERHLGALAEQKGLPAMNIRAAATALNAMLDGLWLTWCLNPADFSVQEGVAMCEGWVDAFAAGLFAERLRA</sequence>
<accession>A0A2K9N7J2</accession>
<dbReference type="PROSITE" id="PS50977">
    <property type="entry name" value="HTH_TETR_2"/>
    <property type="match status" value="1"/>
</dbReference>
<evidence type="ECO:0000313" key="7">
    <source>
        <dbReference type="EMBL" id="AUN29049.1"/>
    </source>
</evidence>
<keyword evidence="1" id="KW-0678">Repressor</keyword>
<dbReference type="InterPro" id="IPR009057">
    <property type="entry name" value="Homeodomain-like_sf"/>
</dbReference>
<reference evidence="7 8" key="1">
    <citation type="submission" date="2017-12" db="EMBL/GenBank/DDBJ databases">
        <title>Genomes of bacteria within cyanobacterial aggregates.</title>
        <authorList>
            <person name="Cai H."/>
        </authorList>
    </citation>
    <scope>NUCLEOTIDE SEQUENCE [LARGE SCALE GENOMIC DNA]</scope>
    <source>
        <strain evidence="7 8">TH16</strain>
    </source>
</reference>
<dbReference type="KEGG" id="ncb:C0V82_01375"/>
<dbReference type="InterPro" id="IPR039538">
    <property type="entry name" value="BetI_C"/>
</dbReference>
<dbReference type="EMBL" id="CP025611">
    <property type="protein sequence ID" value="AUN29049.1"/>
    <property type="molecule type" value="Genomic_DNA"/>
</dbReference>
<gene>
    <name evidence="7" type="ORF">C0V82_01375</name>
</gene>
<dbReference type="GO" id="GO:0003700">
    <property type="term" value="F:DNA-binding transcription factor activity"/>
    <property type="evidence" value="ECO:0007669"/>
    <property type="project" value="TreeGrafter"/>
</dbReference>
<dbReference type="AlphaFoldDB" id="A0A2K9N7J2"/>
<keyword evidence="4" id="KW-0804">Transcription</keyword>
<keyword evidence="2" id="KW-0805">Transcription regulation</keyword>
<dbReference type="SUPFAM" id="SSF46689">
    <property type="entry name" value="Homeodomain-like"/>
    <property type="match status" value="1"/>
</dbReference>
<evidence type="ECO:0000259" key="6">
    <source>
        <dbReference type="PROSITE" id="PS50977"/>
    </source>
</evidence>
<organism evidence="7 8">
    <name type="scientific">Niveispirillum cyanobacteriorum</name>
    <dbReference type="NCBI Taxonomy" id="1612173"/>
    <lineage>
        <taxon>Bacteria</taxon>
        <taxon>Pseudomonadati</taxon>
        <taxon>Pseudomonadota</taxon>
        <taxon>Alphaproteobacteria</taxon>
        <taxon>Rhodospirillales</taxon>
        <taxon>Azospirillaceae</taxon>
        <taxon>Niveispirillum</taxon>
    </lineage>
</organism>
<keyword evidence="3 5" id="KW-0238">DNA-binding</keyword>
<evidence type="ECO:0000256" key="4">
    <source>
        <dbReference type="ARBA" id="ARBA00023163"/>
    </source>
</evidence>
<feature type="domain" description="HTH tetR-type" evidence="6">
    <location>
        <begin position="18"/>
        <end position="78"/>
    </location>
</feature>
<dbReference type="SUPFAM" id="SSF48498">
    <property type="entry name" value="Tetracyclin repressor-like, C-terminal domain"/>
    <property type="match status" value="1"/>
</dbReference>
<dbReference type="GO" id="GO:0000976">
    <property type="term" value="F:transcription cis-regulatory region binding"/>
    <property type="evidence" value="ECO:0007669"/>
    <property type="project" value="TreeGrafter"/>
</dbReference>
<dbReference type="InterPro" id="IPR036271">
    <property type="entry name" value="Tet_transcr_reg_TetR-rel_C_sf"/>
</dbReference>
<protein>
    <submittedName>
        <fullName evidence="7">TetR family transcriptional regulator</fullName>
    </submittedName>
</protein>
<dbReference type="InterPro" id="IPR050109">
    <property type="entry name" value="HTH-type_TetR-like_transc_reg"/>
</dbReference>
<evidence type="ECO:0000256" key="2">
    <source>
        <dbReference type="ARBA" id="ARBA00023015"/>
    </source>
</evidence>
<evidence type="ECO:0000256" key="3">
    <source>
        <dbReference type="ARBA" id="ARBA00023125"/>
    </source>
</evidence>
<dbReference type="PANTHER" id="PTHR30055">
    <property type="entry name" value="HTH-TYPE TRANSCRIPTIONAL REGULATOR RUTR"/>
    <property type="match status" value="1"/>
</dbReference>
<proteinExistence type="predicted"/>
<dbReference type="Pfam" id="PF00440">
    <property type="entry name" value="TetR_N"/>
    <property type="match status" value="1"/>
</dbReference>
<dbReference type="InterPro" id="IPR001647">
    <property type="entry name" value="HTH_TetR"/>
</dbReference>
<dbReference type="Proteomes" id="UP000234752">
    <property type="component" value="Chromosome eg_1"/>
</dbReference>
<dbReference type="Gene3D" id="1.10.357.10">
    <property type="entry name" value="Tetracycline Repressor, domain 2"/>
    <property type="match status" value="1"/>
</dbReference>
<keyword evidence="8" id="KW-1185">Reference proteome</keyword>
<name>A0A2K9N7J2_9PROT</name>
<evidence type="ECO:0000256" key="5">
    <source>
        <dbReference type="PROSITE-ProRule" id="PRU00335"/>
    </source>
</evidence>
<evidence type="ECO:0000313" key="8">
    <source>
        <dbReference type="Proteomes" id="UP000234752"/>
    </source>
</evidence>